<keyword evidence="1" id="KW-0472">Membrane</keyword>
<organism evidence="2 3">
    <name type="scientific">Leuconostoc falkenbergense</name>
    <dbReference type="NCBI Taxonomy" id="2766470"/>
    <lineage>
        <taxon>Bacteria</taxon>
        <taxon>Bacillati</taxon>
        <taxon>Bacillota</taxon>
        <taxon>Bacilli</taxon>
        <taxon>Lactobacillales</taxon>
        <taxon>Lactobacillaceae</taxon>
        <taxon>Leuconostoc</taxon>
    </lineage>
</organism>
<comment type="caution">
    <text evidence="2">The sequence shown here is derived from an EMBL/GenBank/DDBJ whole genome shotgun (WGS) entry which is preliminary data.</text>
</comment>
<sequence>MFELSTGPVFIDDVDDLDDVGDEIVLTLSLIESLIFDIALEVIESFEWSELLFCGFSGDPFDELTDGIEELVSDALLIGVLLWIVLWLFISLLGLNCDISAFLIDLLTA</sequence>
<gene>
    <name evidence="2" type="ORF">D0502_05950</name>
</gene>
<protein>
    <submittedName>
        <fullName evidence="2">Uncharacterized protein</fullName>
    </submittedName>
</protein>
<dbReference type="AlphaFoldDB" id="A0A9X3E9N6"/>
<reference evidence="2" key="1">
    <citation type="submission" date="2018-08" db="EMBL/GenBank/DDBJ databases">
        <title>Draft genome sequences of Leuconostoc spp. and Weissella spp. with biocontrol potential.</title>
        <authorList>
            <person name="Lo R."/>
            <person name="Ho V.T.T."/>
            <person name="Turner M.S."/>
        </authorList>
    </citation>
    <scope>NUCLEOTIDE SEQUENCE</scope>
    <source>
        <strain evidence="2">156</strain>
    </source>
</reference>
<feature type="transmembrane region" description="Helical" evidence="1">
    <location>
        <begin position="75"/>
        <end position="95"/>
    </location>
</feature>
<evidence type="ECO:0000256" key="1">
    <source>
        <dbReference type="SAM" id="Phobius"/>
    </source>
</evidence>
<keyword evidence="1" id="KW-1133">Transmembrane helix</keyword>
<dbReference type="Proteomes" id="UP001080333">
    <property type="component" value="Unassembled WGS sequence"/>
</dbReference>
<evidence type="ECO:0000313" key="2">
    <source>
        <dbReference type="EMBL" id="MCX7578922.1"/>
    </source>
</evidence>
<evidence type="ECO:0000313" key="3">
    <source>
        <dbReference type="Proteomes" id="UP001080333"/>
    </source>
</evidence>
<name>A0A9X3E9N6_9LACO</name>
<proteinExistence type="predicted"/>
<dbReference type="EMBL" id="QVOQ01000013">
    <property type="protein sequence ID" value="MCX7578922.1"/>
    <property type="molecule type" value="Genomic_DNA"/>
</dbReference>
<accession>A0A9X3E9N6</accession>
<keyword evidence="1" id="KW-0812">Transmembrane</keyword>